<gene>
    <name evidence="2" type="ORF">JCM16775_0357</name>
</gene>
<evidence type="ECO:0000313" key="3">
    <source>
        <dbReference type="Proteomes" id="UP000321892"/>
    </source>
</evidence>
<sequence length="98" mass="11071">MEINVKELIKTEFAIKAEKGEILHKELEKGIKKNEEIVLDFSGIEASTTRFFNVSIGKLYGEFSEETIDNIKINNANEVVANQIEVSKNGSKIFYSSK</sequence>
<dbReference type="InterPro" id="IPR025474">
    <property type="entry name" value="DUF4325"/>
</dbReference>
<dbReference type="KEGG" id="lhf:JCM16775_0357"/>
<evidence type="ECO:0000259" key="1">
    <source>
        <dbReference type="Pfam" id="PF14213"/>
    </source>
</evidence>
<dbReference type="AlphaFoldDB" id="A0A510JEM0"/>
<dbReference type="EMBL" id="AP019823">
    <property type="protein sequence ID" value="BBM37667.1"/>
    <property type="molecule type" value="Genomic_DNA"/>
</dbReference>
<accession>A0A510JEM0</accession>
<organism evidence="2 3">
    <name type="scientific">Leptotrichia hofstadii</name>
    <dbReference type="NCBI Taxonomy" id="157688"/>
    <lineage>
        <taxon>Bacteria</taxon>
        <taxon>Fusobacteriati</taxon>
        <taxon>Fusobacteriota</taxon>
        <taxon>Fusobacteriia</taxon>
        <taxon>Fusobacteriales</taxon>
        <taxon>Leptotrichiaceae</taxon>
        <taxon>Leptotrichia</taxon>
    </lineage>
</organism>
<feature type="domain" description="DUF4325" evidence="1">
    <location>
        <begin position="20"/>
        <end position="80"/>
    </location>
</feature>
<name>A0A510JEM0_9FUSO</name>
<dbReference type="Proteomes" id="UP000321892">
    <property type="component" value="Chromosome"/>
</dbReference>
<dbReference type="RefSeq" id="WP_051254437.1">
    <property type="nucleotide sequence ID" value="NZ_AP019823.1"/>
</dbReference>
<proteinExistence type="predicted"/>
<reference evidence="2 3" key="1">
    <citation type="submission" date="2019-07" db="EMBL/GenBank/DDBJ databases">
        <title>Complete Genome Sequence of Leptotrichia hofstadii Strain JCM16775.</title>
        <authorList>
            <person name="Watanabe S."/>
            <person name="Cui L."/>
        </authorList>
    </citation>
    <scope>NUCLEOTIDE SEQUENCE [LARGE SCALE GENOMIC DNA]</scope>
    <source>
        <strain evidence="2 3">JCM16775</strain>
    </source>
</reference>
<dbReference type="OrthoDB" id="797149at2"/>
<dbReference type="Pfam" id="PF14213">
    <property type="entry name" value="DUF4325"/>
    <property type="match status" value="1"/>
</dbReference>
<evidence type="ECO:0000313" key="2">
    <source>
        <dbReference type="EMBL" id="BBM37667.1"/>
    </source>
</evidence>
<protein>
    <recommendedName>
        <fullName evidence="1">DUF4325 domain-containing protein</fullName>
    </recommendedName>
</protein>
<keyword evidence="3" id="KW-1185">Reference proteome</keyword>